<evidence type="ECO:0000313" key="2">
    <source>
        <dbReference type="EMBL" id="KAJ5497272.1"/>
    </source>
</evidence>
<gene>
    <name evidence="2" type="ORF">N7463_009259</name>
</gene>
<reference evidence="2" key="2">
    <citation type="journal article" date="2023" name="IMA Fungus">
        <title>Comparative genomic study of the Penicillium genus elucidates a diverse pangenome and 15 lateral gene transfer events.</title>
        <authorList>
            <person name="Petersen C."/>
            <person name="Sorensen T."/>
            <person name="Nielsen M.R."/>
            <person name="Sondergaard T.E."/>
            <person name="Sorensen J.L."/>
            <person name="Fitzpatrick D.A."/>
            <person name="Frisvad J.C."/>
            <person name="Nielsen K.L."/>
        </authorList>
    </citation>
    <scope>NUCLEOTIDE SEQUENCE</scope>
    <source>
        <strain evidence="2">IBT 29495</strain>
    </source>
</reference>
<dbReference type="Proteomes" id="UP001149954">
    <property type="component" value="Unassembled WGS sequence"/>
</dbReference>
<reference evidence="2" key="1">
    <citation type="submission" date="2022-12" db="EMBL/GenBank/DDBJ databases">
        <authorList>
            <person name="Petersen C."/>
        </authorList>
    </citation>
    <scope>NUCLEOTIDE SEQUENCE</scope>
    <source>
        <strain evidence="2">IBT 29495</strain>
    </source>
</reference>
<name>A0A9X0C423_9EURO</name>
<keyword evidence="1" id="KW-1133">Transmembrane helix</keyword>
<dbReference type="OrthoDB" id="3436553at2759"/>
<proteinExistence type="predicted"/>
<keyword evidence="1" id="KW-0472">Membrane</keyword>
<dbReference type="EMBL" id="JAPWDS010000005">
    <property type="protein sequence ID" value="KAJ5497272.1"/>
    <property type="molecule type" value="Genomic_DNA"/>
</dbReference>
<organism evidence="2 3">
    <name type="scientific">Penicillium fimorum</name>
    <dbReference type="NCBI Taxonomy" id="1882269"/>
    <lineage>
        <taxon>Eukaryota</taxon>
        <taxon>Fungi</taxon>
        <taxon>Dikarya</taxon>
        <taxon>Ascomycota</taxon>
        <taxon>Pezizomycotina</taxon>
        <taxon>Eurotiomycetes</taxon>
        <taxon>Eurotiomycetidae</taxon>
        <taxon>Eurotiales</taxon>
        <taxon>Aspergillaceae</taxon>
        <taxon>Penicillium</taxon>
    </lineage>
</organism>
<sequence length="218" mass="23458">MTMAEYPPYTPMPSLNHELGLMFGFLSLFVVAMGAYIALWRIFQTRLHAQHLARRKVYRDKTSTQVPLGATTSVTAGPTPSPNKDVKPNAAVQEKILDRIGMPENRAELPVHGMKMYTAGKWNTSPQHVKCPFSRATPLGPVSPASPLGSGGSGRAVGFLSPVGGGIAFESIVGVALDGGRSWSQGLRVDEFRLASPARRFGGDSGRAVEIWLAPSRE</sequence>
<comment type="caution">
    <text evidence="2">The sequence shown here is derived from an EMBL/GenBank/DDBJ whole genome shotgun (WGS) entry which is preliminary data.</text>
</comment>
<keyword evidence="3" id="KW-1185">Reference proteome</keyword>
<evidence type="ECO:0000256" key="1">
    <source>
        <dbReference type="SAM" id="Phobius"/>
    </source>
</evidence>
<feature type="transmembrane region" description="Helical" evidence="1">
    <location>
        <begin position="20"/>
        <end position="43"/>
    </location>
</feature>
<protein>
    <submittedName>
        <fullName evidence="2">Uncharacterized protein</fullName>
    </submittedName>
</protein>
<dbReference type="AlphaFoldDB" id="A0A9X0C423"/>
<accession>A0A9X0C423</accession>
<keyword evidence="1" id="KW-0812">Transmembrane</keyword>
<evidence type="ECO:0000313" key="3">
    <source>
        <dbReference type="Proteomes" id="UP001149954"/>
    </source>
</evidence>